<proteinExistence type="predicted"/>
<dbReference type="eggNOG" id="ENOG502S146">
    <property type="taxonomic scope" value="Eukaryota"/>
</dbReference>
<feature type="region of interest" description="Disordered" evidence="2">
    <location>
        <begin position="177"/>
        <end position="320"/>
    </location>
</feature>
<evidence type="ECO:0000313" key="4">
    <source>
        <dbReference type="EMBL" id="EPX70810.1"/>
    </source>
</evidence>
<feature type="compositionally biased region" description="Basic and acidic residues" evidence="2">
    <location>
        <begin position="260"/>
        <end position="269"/>
    </location>
</feature>
<name>S9QWW0_SCHOY</name>
<dbReference type="SUPFAM" id="SSF54928">
    <property type="entry name" value="RNA-binding domain, RBD"/>
    <property type="match status" value="1"/>
</dbReference>
<dbReference type="VEuPathDB" id="FungiDB:SOCG_04147"/>
<feature type="compositionally biased region" description="Basic and acidic residues" evidence="2">
    <location>
        <begin position="238"/>
        <end position="251"/>
    </location>
</feature>
<evidence type="ECO:0000259" key="3">
    <source>
        <dbReference type="PROSITE" id="PS50102"/>
    </source>
</evidence>
<dbReference type="EMBL" id="KE503208">
    <property type="protein sequence ID" value="EPX70810.1"/>
    <property type="molecule type" value="Genomic_DNA"/>
</dbReference>
<dbReference type="InterPro" id="IPR035979">
    <property type="entry name" value="RBD_domain_sf"/>
</dbReference>
<keyword evidence="1" id="KW-0694">RNA-binding</keyword>
<dbReference type="AlphaFoldDB" id="S9QWW0"/>
<dbReference type="Proteomes" id="UP000016088">
    <property type="component" value="Unassembled WGS sequence"/>
</dbReference>
<dbReference type="InterPro" id="IPR000504">
    <property type="entry name" value="RRM_dom"/>
</dbReference>
<dbReference type="OrthoDB" id="6159137at2759"/>
<protein>
    <submittedName>
        <fullName evidence="4">RNA-binding protein</fullName>
    </submittedName>
</protein>
<evidence type="ECO:0000256" key="2">
    <source>
        <dbReference type="SAM" id="MobiDB-lite"/>
    </source>
</evidence>
<dbReference type="RefSeq" id="XP_013020443.1">
    <property type="nucleotide sequence ID" value="XM_013164989.1"/>
</dbReference>
<dbReference type="InterPro" id="IPR050441">
    <property type="entry name" value="RBM"/>
</dbReference>
<dbReference type="Gene3D" id="3.30.70.330">
    <property type="match status" value="1"/>
</dbReference>
<dbReference type="PROSITE" id="PS50102">
    <property type="entry name" value="RRM"/>
    <property type="match status" value="1"/>
</dbReference>
<dbReference type="HOGENOM" id="CLU_050438_7_0_1"/>
<reference evidence="4 5" key="1">
    <citation type="journal article" date="2011" name="Science">
        <title>Comparative functional genomics of the fission yeasts.</title>
        <authorList>
            <person name="Rhind N."/>
            <person name="Chen Z."/>
            <person name="Yassour M."/>
            <person name="Thompson D.A."/>
            <person name="Haas B.J."/>
            <person name="Habib N."/>
            <person name="Wapinski I."/>
            <person name="Roy S."/>
            <person name="Lin M.F."/>
            <person name="Heiman D.I."/>
            <person name="Young S.K."/>
            <person name="Furuya K."/>
            <person name="Guo Y."/>
            <person name="Pidoux A."/>
            <person name="Chen H.M."/>
            <person name="Robbertse B."/>
            <person name="Goldberg J.M."/>
            <person name="Aoki K."/>
            <person name="Bayne E.H."/>
            <person name="Berlin A.M."/>
            <person name="Desjardins C.A."/>
            <person name="Dobbs E."/>
            <person name="Dukaj L."/>
            <person name="Fan L."/>
            <person name="FitzGerald M.G."/>
            <person name="French C."/>
            <person name="Gujja S."/>
            <person name="Hansen K."/>
            <person name="Keifenheim D."/>
            <person name="Levin J.Z."/>
            <person name="Mosher R.A."/>
            <person name="Mueller C.A."/>
            <person name="Pfiffner J."/>
            <person name="Priest M."/>
            <person name="Russ C."/>
            <person name="Smialowska A."/>
            <person name="Swoboda P."/>
            <person name="Sykes S.M."/>
            <person name="Vaughn M."/>
            <person name="Vengrova S."/>
            <person name="Yoder R."/>
            <person name="Zeng Q."/>
            <person name="Allshire R."/>
            <person name="Baulcombe D."/>
            <person name="Birren B.W."/>
            <person name="Brown W."/>
            <person name="Ekwall K."/>
            <person name="Kellis M."/>
            <person name="Leatherwood J."/>
            <person name="Levin H."/>
            <person name="Margalit H."/>
            <person name="Martienssen R."/>
            <person name="Nieduszynski C.A."/>
            <person name="Spatafora J.W."/>
            <person name="Friedman N."/>
            <person name="Dalgaard J.Z."/>
            <person name="Baumann P."/>
            <person name="Niki H."/>
            <person name="Regev A."/>
            <person name="Nusbaum C."/>
        </authorList>
    </citation>
    <scope>NUCLEOTIDE SEQUENCE [LARGE SCALE GENOMIC DNA]</scope>
    <source>
        <strain evidence="5">yFS286</strain>
    </source>
</reference>
<gene>
    <name evidence="4" type="ORF">SOCG_04147</name>
</gene>
<feature type="compositionally biased region" description="Polar residues" evidence="2">
    <location>
        <begin position="282"/>
        <end position="301"/>
    </location>
</feature>
<dbReference type="OMA" id="KYRPYND"/>
<feature type="domain" description="RRM" evidence="3">
    <location>
        <begin position="104"/>
        <end position="182"/>
    </location>
</feature>
<dbReference type="SMART" id="SM00360">
    <property type="entry name" value="RRM"/>
    <property type="match status" value="1"/>
</dbReference>
<dbReference type="GO" id="GO:0003723">
    <property type="term" value="F:RNA binding"/>
    <property type="evidence" value="ECO:0007669"/>
    <property type="project" value="UniProtKB-UniRule"/>
</dbReference>
<evidence type="ECO:0000313" key="5">
    <source>
        <dbReference type="Proteomes" id="UP000016088"/>
    </source>
</evidence>
<dbReference type="PANTHER" id="PTHR48034">
    <property type="entry name" value="TRANSFORMER-2 SEX-DETERMINING PROTEIN-RELATED"/>
    <property type="match status" value="1"/>
</dbReference>
<feature type="compositionally biased region" description="Basic and acidic residues" evidence="2">
    <location>
        <begin position="307"/>
        <end position="320"/>
    </location>
</feature>
<sequence length="320" mass="37570">MADASVENYQDFNQAIANESQAIVSDLNATRSVSRNHNVDDTHYDPFVEKENKEYKRNEFFEENIPCDEGSLHDNRMNANPNVPETQNHDTSWRDSSECENSGTNLFVTGISPRIHDEDLIEMFSKYGTVMRANILKDPATKEPRGFGFVSLSTVEQADAAIEGMNTREFFGRVLNVQKARRSRPRSPTPGKYMGSMKGKTMQGRIRKYPYNRNNRIPSRYRPNRDSRRSPNYYRPSNIRDYHDTRSRSPDMGRLGRYNSDYKYRPYNDRRRKHEYNRDGQDQSSRPYNNHRLQQETSFSTVVPPRHFRDERRSLEQNTV</sequence>
<organism evidence="4 5">
    <name type="scientific">Schizosaccharomyces octosporus (strain yFS286)</name>
    <name type="common">Fission yeast</name>
    <name type="synonym">Octosporomyces octosporus</name>
    <dbReference type="NCBI Taxonomy" id="483514"/>
    <lineage>
        <taxon>Eukaryota</taxon>
        <taxon>Fungi</taxon>
        <taxon>Dikarya</taxon>
        <taxon>Ascomycota</taxon>
        <taxon>Taphrinomycotina</taxon>
        <taxon>Schizosaccharomycetes</taxon>
        <taxon>Schizosaccharomycetales</taxon>
        <taxon>Schizosaccharomycetaceae</taxon>
        <taxon>Schizosaccharomyces</taxon>
    </lineage>
</organism>
<dbReference type="GeneID" id="25033111"/>
<dbReference type="Pfam" id="PF00076">
    <property type="entry name" value="RRM_1"/>
    <property type="match status" value="1"/>
</dbReference>
<keyword evidence="5" id="KW-1185">Reference proteome</keyword>
<dbReference type="InterPro" id="IPR012677">
    <property type="entry name" value="Nucleotide-bd_a/b_plait_sf"/>
</dbReference>
<accession>S9QWW0</accession>
<evidence type="ECO:0000256" key="1">
    <source>
        <dbReference type="PROSITE-ProRule" id="PRU00176"/>
    </source>
</evidence>